<accession>A0A6J6UXZ5</accession>
<dbReference type="InterPro" id="IPR017972">
    <property type="entry name" value="Cyt_P450_CS"/>
</dbReference>
<evidence type="ECO:0000313" key="6">
    <source>
        <dbReference type="EMBL" id="CAB5001144.1"/>
    </source>
</evidence>
<dbReference type="Gene3D" id="1.10.630.10">
    <property type="entry name" value="Cytochrome P450"/>
    <property type="match status" value="1"/>
</dbReference>
<comment type="similarity">
    <text evidence="1">Belongs to the cytochrome P450 family.</text>
</comment>
<dbReference type="PANTHER" id="PTHR24304">
    <property type="entry name" value="CYTOCHROME P450 FAMILY 7"/>
    <property type="match status" value="1"/>
</dbReference>
<dbReference type="GO" id="GO:0020037">
    <property type="term" value="F:heme binding"/>
    <property type="evidence" value="ECO:0007669"/>
    <property type="project" value="InterPro"/>
</dbReference>
<dbReference type="PROSITE" id="PS00086">
    <property type="entry name" value="CYTOCHROME_P450"/>
    <property type="match status" value="1"/>
</dbReference>
<dbReference type="GO" id="GO:0005506">
    <property type="term" value="F:iron ion binding"/>
    <property type="evidence" value="ECO:0007669"/>
    <property type="project" value="InterPro"/>
</dbReference>
<keyword evidence="4" id="KW-0408">Iron</keyword>
<organism evidence="5">
    <name type="scientific">freshwater metagenome</name>
    <dbReference type="NCBI Taxonomy" id="449393"/>
    <lineage>
        <taxon>unclassified sequences</taxon>
        <taxon>metagenomes</taxon>
        <taxon>ecological metagenomes</taxon>
    </lineage>
</organism>
<sequence>MSSALPSIDPLPPVAQTSLPWDHELADPVAELAAARATYGDTFVVEGDGKRTLFLFSPEGVKSFYELPEEEASKGVADWMMLLRKLPDELFDGRRTIMHELFGRDDVRTYLEQLNASIDVTFAEMGNAGTIDVFAFTRRLGHRMGLASWGGEAPSSAARFDELVAALDELDGSAAFVHPEAMRAVAAGGKQAERAAMTKVEELLTETIAARDAQPAVERPNDLFARIMERWDGEPEPARRIGIARDVILVHLGSMSNLFAATGWMIAQLALHPEVLARVRDGEQGLVERCALESTRLGQRSIMLRAVLAPTQVRDEHHVYSVAPNAQIATLLPLTNTSAMPGLMSYDPDRWQRRRLKDEQQLATRELVTTFGHGSHTCPAQPFSLASMCRAAERLVQAYDITPDFTEVVPLAVQIGGVARSEHPCILRYSRR</sequence>
<evidence type="ECO:0000313" key="5">
    <source>
        <dbReference type="EMBL" id="CAB4764406.1"/>
    </source>
</evidence>
<name>A0A6J6UXZ5_9ZZZZ</name>
<evidence type="ECO:0000256" key="4">
    <source>
        <dbReference type="ARBA" id="ARBA00023004"/>
    </source>
</evidence>
<dbReference type="InterPro" id="IPR036396">
    <property type="entry name" value="Cyt_P450_sf"/>
</dbReference>
<dbReference type="GO" id="GO:0004497">
    <property type="term" value="F:monooxygenase activity"/>
    <property type="evidence" value="ECO:0007669"/>
    <property type="project" value="InterPro"/>
</dbReference>
<dbReference type="InterPro" id="IPR050529">
    <property type="entry name" value="CYP450_sterol_14alpha_dmase"/>
</dbReference>
<dbReference type="EMBL" id="CAFBOS010000098">
    <property type="protein sequence ID" value="CAB5001144.1"/>
    <property type="molecule type" value="Genomic_DNA"/>
</dbReference>
<proteinExistence type="inferred from homology"/>
<dbReference type="EMBL" id="CAEZYR010000127">
    <property type="protein sequence ID" value="CAB4764406.1"/>
    <property type="molecule type" value="Genomic_DNA"/>
</dbReference>
<dbReference type="PANTHER" id="PTHR24304:SF2">
    <property type="entry name" value="24-HYDROXYCHOLESTEROL 7-ALPHA-HYDROXYLASE"/>
    <property type="match status" value="1"/>
</dbReference>
<protein>
    <submittedName>
        <fullName evidence="5">Unannotated protein</fullName>
    </submittedName>
</protein>
<keyword evidence="3" id="KW-0479">Metal-binding</keyword>
<keyword evidence="2" id="KW-0349">Heme</keyword>
<evidence type="ECO:0000256" key="3">
    <source>
        <dbReference type="ARBA" id="ARBA00022723"/>
    </source>
</evidence>
<reference evidence="5" key="1">
    <citation type="submission" date="2020-05" db="EMBL/GenBank/DDBJ databases">
        <authorList>
            <person name="Chiriac C."/>
            <person name="Salcher M."/>
            <person name="Ghai R."/>
            <person name="Kavagutti S V."/>
        </authorList>
    </citation>
    <scope>NUCLEOTIDE SEQUENCE</scope>
</reference>
<gene>
    <name evidence="5" type="ORF">UFOPK2754_02645</name>
    <name evidence="6" type="ORF">UFOPK3967_01636</name>
</gene>
<dbReference type="GO" id="GO:0016705">
    <property type="term" value="F:oxidoreductase activity, acting on paired donors, with incorporation or reduction of molecular oxygen"/>
    <property type="evidence" value="ECO:0007669"/>
    <property type="project" value="InterPro"/>
</dbReference>
<evidence type="ECO:0000256" key="1">
    <source>
        <dbReference type="ARBA" id="ARBA00010617"/>
    </source>
</evidence>
<dbReference type="SUPFAM" id="SSF48264">
    <property type="entry name" value="Cytochrome P450"/>
    <property type="match status" value="1"/>
</dbReference>
<dbReference type="AlphaFoldDB" id="A0A6J6UXZ5"/>
<evidence type="ECO:0000256" key="2">
    <source>
        <dbReference type="ARBA" id="ARBA00022617"/>
    </source>
</evidence>